<accession>A0A7Z1PZA1</accession>
<evidence type="ECO:0000313" key="3">
    <source>
        <dbReference type="Proteomes" id="UP000251540"/>
    </source>
</evidence>
<proteinExistence type="predicted"/>
<dbReference type="EMBL" id="QARP01000125">
    <property type="protein sequence ID" value="PUF20425.1"/>
    <property type="molecule type" value="Genomic_DNA"/>
</dbReference>
<protein>
    <submittedName>
        <fullName evidence="2">Uncharacterized protein</fullName>
    </submittedName>
</protein>
<gene>
    <name evidence="2" type="ORF">DAX92_28955</name>
</gene>
<reference evidence="2 3" key="1">
    <citation type="submission" date="2018-04" db="EMBL/GenBank/DDBJ databases">
        <title>Whole genome sequencing of Salmonella enterica.</title>
        <authorList>
            <person name="Bell R."/>
        </authorList>
    </citation>
    <scope>NUCLEOTIDE SEQUENCE [LARGE SCALE GENOMIC DNA]</scope>
    <source>
        <strain evidence="2 3">CFSAN058609</strain>
    </source>
</reference>
<feature type="region of interest" description="Disordered" evidence="1">
    <location>
        <begin position="1"/>
        <end position="30"/>
    </location>
</feature>
<evidence type="ECO:0000313" key="2">
    <source>
        <dbReference type="EMBL" id="PUF20425.1"/>
    </source>
</evidence>
<comment type="caution">
    <text evidence="2">The sequence shown here is derived from an EMBL/GenBank/DDBJ whole genome shotgun (WGS) entry which is preliminary data.</text>
</comment>
<dbReference type="Proteomes" id="UP000251540">
    <property type="component" value="Unassembled WGS sequence"/>
</dbReference>
<sequence>QVKGHDLTKWVWQNESESRPENTQNTMLTQ</sequence>
<name>A0A7Z1PZA1_SALET</name>
<feature type="non-terminal residue" evidence="2">
    <location>
        <position position="1"/>
    </location>
</feature>
<evidence type="ECO:0000256" key="1">
    <source>
        <dbReference type="SAM" id="MobiDB-lite"/>
    </source>
</evidence>
<feature type="compositionally biased region" description="Polar residues" evidence="1">
    <location>
        <begin position="11"/>
        <end position="30"/>
    </location>
</feature>
<organism evidence="2 3">
    <name type="scientific">Salmonella enterica I</name>
    <dbReference type="NCBI Taxonomy" id="59201"/>
    <lineage>
        <taxon>Bacteria</taxon>
        <taxon>Pseudomonadati</taxon>
        <taxon>Pseudomonadota</taxon>
        <taxon>Gammaproteobacteria</taxon>
        <taxon>Enterobacterales</taxon>
        <taxon>Enterobacteriaceae</taxon>
        <taxon>Salmonella</taxon>
    </lineage>
</organism>
<dbReference type="AlphaFoldDB" id="A0A7Z1PZA1"/>